<evidence type="ECO:0000256" key="6">
    <source>
        <dbReference type="ARBA" id="ARBA00022692"/>
    </source>
</evidence>
<dbReference type="Gene3D" id="3.30.420.270">
    <property type="match status" value="1"/>
</dbReference>
<comment type="similarity">
    <text evidence="2 10">Belongs to the ExbD/TolR family.</text>
</comment>
<name>A0A848G5N0_9RHOO</name>
<keyword evidence="5" id="KW-0132">Cell division</keyword>
<dbReference type="Proteomes" id="UP000580043">
    <property type="component" value="Unassembled WGS sequence"/>
</dbReference>
<evidence type="ECO:0000256" key="2">
    <source>
        <dbReference type="ARBA" id="ARBA00005811"/>
    </source>
</evidence>
<feature type="transmembrane region" description="Helical" evidence="11">
    <location>
        <begin position="12"/>
        <end position="33"/>
    </location>
</feature>
<keyword evidence="13" id="KW-1185">Reference proteome</keyword>
<dbReference type="AlphaFoldDB" id="A0A848G5N0"/>
<keyword evidence="9" id="KW-0131">Cell cycle</keyword>
<evidence type="ECO:0000313" key="12">
    <source>
        <dbReference type="EMBL" id="NML26554.1"/>
    </source>
</evidence>
<proteinExistence type="inferred from homology"/>
<evidence type="ECO:0000256" key="4">
    <source>
        <dbReference type="ARBA" id="ARBA00022519"/>
    </source>
</evidence>
<evidence type="ECO:0000256" key="10">
    <source>
        <dbReference type="RuleBase" id="RU003879"/>
    </source>
</evidence>
<evidence type="ECO:0000313" key="13">
    <source>
        <dbReference type="Proteomes" id="UP000580043"/>
    </source>
</evidence>
<evidence type="ECO:0000256" key="11">
    <source>
        <dbReference type="SAM" id="Phobius"/>
    </source>
</evidence>
<keyword evidence="7 11" id="KW-1133">Transmembrane helix</keyword>
<dbReference type="GO" id="GO:0022857">
    <property type="term" value="F:transmembrane transporter activity"/>
    <property type="evidence" value="ECO:0007669"/>
    <property type="project" value="InterPro"/>
</dbReference>
<organism evidence="12 13">
    <name type="scientific">Zoogloea dura</name>
    <dbReference type="NCBI Taxonomy" id="2728840"/>
    <lineage>
        <taxon>Bacteria</taxon>
        <taxon>Pseudomonadati</taxon>
        <taxon>Pseudomonadota</taxon>
        <taxon>Betaproteobacteria</taxon>
        <taxon>Rhodocyclales</taxon>
        <taxon>Zoogloeaceae</taxon>
        <taxon>Zoogloea</taxon>
    </lineage>
</organism>
<keyword evidence="8 11" id="KW-0472">Membrane</keyword>
<keyword evidence="6 10" id="KW-0812">Transmembrane</keyword>
<evidence type="ECO:0000256" key="9">
    <source>
        <dbReference type="ARBA" id="ARBA00023306"/>
    </source>
</evidence>
<keyword evidence="10" id="KW-0813">Transport</keyword>
<protein>
    <submittedName>
        <fullName evidence="12">Protein TolR</fullName>
    </submittedName>
</protein>
<keyword evidence="4" id="KW-0997">Cell inner membrane</keyword>
<evidence type="ECO:0000256" key="3">
    <source>
        <dbReference type="ARBA" id="ARBA00022475"/>
    </source>
</evidence>
<accession>A0A848G5N0</accession>
<dbReference type="GO" id="GO:0015031">
    <property type="term" value="P:protein transport"/>
    <property type="evidence" value="ECO:0007669"/>
    <property type="project" value="UniProtKB-KW"/>
</dbReference>
<dbReference type="PANTHER" id="PTHR30558">
    <property type="entry name" value="EXBD MEMBRANE COMPONENT OF PMF-DRIVEN MACROMOLECULE IMPORT SYSTEM"/>
    <property type="match status" value="1"/>
</dbReference>
<sequence>MRQRRLMNQINVVPYIDVMLVLLVIFMVTAPMIQSGSVNLPSVDKVPAPPTDAMVVTVKSDGELGLRATSNSPERVLNRKDLIAEVSSAVSATPGQPVVIAADKSVKYELVMNTLNDLRNAGVNKVGLQTQIGKSAR</sequence>
<comment type="caution">
    <text evidence="12">The sequence shown here is derived from an EMBL/GenBank/DDBJ whole genome shotgun (WGS) entry which is preliminary data.</text>
</comment>
<dbReference type="Pfam" id="PF02472">
    <property type="entry name" value="ExbD"/>
    <property type="match status" value="1"/>
</dbReference>
<dbReference type="PANTHER" id="PTHR30558:SF7">
    <property type="entry name" value="TOL-PAL SYSTEM PROTEIN TOLR"/>
    <property type="match status" value="1"/>
</dbReference>
<dbReference type="GO" id="GO:0005886">
    <property type="term" value="C:plasma membrane"/>
    <property type="evidence" value="ECO:0007669"/>
    <property type="project" value="UniProtKB-SubCell"/>
</dbReference>
<keyword evidence="10" id="KW-0653">Protein transport</keyword>
<dbReference type="EMBL" id="JABBGA010000008">
    <property type="protein sequence ID" value="NML26554.1"/>
    <property type="molecule type" value="Genomic_DNA"/>
</dbReference>
<keyword evidence="3" id="KW-1003">Cell membrane</keyword>
<dbReference type="InterPro" id="IPR014168">
    <property type="entry name" value="Tol-Pal_TolR"/>
</dbReference>
<comment type="subcellular location">
    <subcellularLocation>
        <location evidence="1">Cell membrane</location>
        <topology evidence="1">Single-pass membrane protein</topology>
    </subcellularLocation>
    <subcellularLocation>
        <location evidence="10">Cell membrane</location>
        <topology evidence="10">Single-pass type II membrane protein</topology>
    </subcellularLocation>
</comment>
<dbReference type="RefSeq" id="WP_169146087.1">
    <property type="nucleotide sequence ID" value="NZ_JABBGA010000008.1"/>
</dbReference>
<evidence type="ECO:0000256" key="7">
    <source>
        <dbReference type="ARBA" id="ARBA00022989"/>
    </source>
</evidence>
<evidence type="ECO:0000256" key="8">
    <source>
        <dbReference type="ARBA" id="ARBA00023136"/>
    </source>
</evidence>
<gene>
    <name evidence="12" type="primary">tolR</name>
    <name evidence="12" type="ORF">HHL15_12435</name>
</gene>
<evidence type="ECO:0000256" key="5">
    <source>
        <dbReference type="ARBA" id="ARBA00022618"/>
    </source>
</evidence>
<dbReference type="GO" id="GO:0051301">
    <property type="term" value="P:cell division"/>
    <property type="evidence" value="ECO:0007669"/>
    <property type="project" value="UniProtKB-KW"/>
</dbReference>
<dbReference type="InterPro" id="IPR003400">
    <property type="entry name" value="ExbD"/>
</dbReference>
<dbReference type="NCBIfam" id="TIGR02801">
    <property type="entry name" value="tolR"/>
    <property type="match status" value="1"/>
</dbReference>
<reference evidence="12 13" key="1">
    <citation type="submission" date="2020-04" db="EMBL/GenBank/DDBJ databases">
        <title>Zoogloea sp. G-4-1-14 isolated from soil.</title>
        <authorList>
            <person name="Dahal R.H."/>
        </authorList>
    </citation>
    <scope>NUCLEOTIDE SEQUENCE [LARGE SCALE GENOMIC DNA]</scope>
    <source>
        <strain evidence="12 13">G-4-1-14</strain>
    </source>
</reference>
<evidence type="ECO:0000256" key="1">
    <source>
        <dbReference type="ARBA" id="ARBA00004162"/>
    </source>
</evidence>